<protein>
    <submittedName>
        <fullName evidence="1">Uncharacterized protein</fullName>
    </submittedName>
</protein>
<sequence>MDRVATQPVPVTIRPHKERAALPADLGKRHLLPKCDYCGSRSEATGWQGVTVQEEAGLALSERRSPPLSSNGCNLLLGPTASVGSMLNE</sequence>
<dbReference type="Proteomes" id="UP001066276">
    <property type="component" value="Chromosome 6"/>
</dbReference>
<organism evidence="1 2">
    <name type="scientific">Pleurodeles waltl</name>
    <name type="common">Iberian ribbed newt</name>
    <dbReference type="NCBI Taxonomy" id="8319"/>
    <lineage>
        <taxon>Eukaryota</taxon>
        <taxon>Metazoa</taxon>
        <taxon>Chordata</taxon>
        <taxon>Craniata</taxon>
        <taxon>Vertebrata</taxon>
        <taxon>Euteleostomi</taxon>
        <taxon>Amphibia</taxon>
        <taxon>Batrachia</taxon>
        <taxon>Caudata</taxon>
        <taxon>Salamandroidea</taxon>
        <taxon>Salamandridae</taxon>
        <taxon>Pleurodelinae</taxon>
        <taxon>Pleurodeles</taxon>
    </lineage>
</organism>
<evidence type="ECO:0000313" key="1">
    <source>
        <dbReference type="EMBL" id="KAJ1146394.1"/>
    </source>
</evidence>
<evidence type="ECO:0000313" key="2">
    <source>
        <dbReference type="Proteomes" id="UP001066276"/>
    </source>
</evidence>
<accession>A0AAV7R2K9</accession>
<comment type="caution">
    <text evidence="1">The sequence shown here is derived from an EMBL/GenBank/DDBJ whole genome shotgun (WGS) entry which is preliminary data.</text>
</comment>
<proteinExistence type="predicted"/>
<dbReference type="AlphaFoldDB" id="A0AAV7R2K9"/>
<name>A0AAV7R2K9_PLEWA</name>
<dbReference type="EMBL" id="JANPWB010000010">
    <property type="protein sequence ID" value="KAJ1146394.1"/>
    <property type="molecule type" value="Genomic_DNA"/>
</dbReference>
<gene>
    <name evidence="1" type="ORF">NDU88_012671</name>
</gene>
<reference evidence="1" key="1">
    <citation type="journal article" date="2022" name="bioRxiv">
        <title>Sequencing and chromosome-scale assembly of the giantPleurodeles waltlgenome.</title>
        <authorList>
            <person name="Brown T."/>
            <person name="Elewa A."/>
            <person name="Iarovenko S."/>
            <person name="Subramanian E."/>
            <person name="Araus A.J."/>
            <person name="Petzold A."/>
            <person name="Susuki M."/>
            <person name="Suzuki K.-i.T."/>
            <person name="Hayashi T."/>
            <person name="Toyoda A."/>
            <person name="Oliveira C."/>
            <person name="Osipova E."/>
            <person name="Leigh N.D."/>
            <person name="Simon A."/>
            <person name="Yun M.H."/>
        </authorList>
    </citation>
    <scope>NUCLEOTIDE SEQUENCE</scope>
    <source>
        <strain evidence="1">20211129_DDA</strain>
        <tissue evidence="1">Liver</tissue>
    </source>
</reference>
<keyword evidence="2" id="KW-1185">Reference proteome</keyword>